<feature type="non-terminal residue" evidence="1">
    <location>
        <position position="1"/>
    </location>
</feature>
<organism evidence="1 2">
    <name type="scientific">Funneliformis geosporum</name>
    <dbReference type="NCBI Taxonomy" id="1117311"/>
    <lineage>
        <taxon>Eukaryota</taxon>
        <taxon>Fungi</taxon>
        <taxon>Fungi incertae sedis</taxon>
        <taxon>Mucoromycota</taxon>
        <taxon>Glomeromycotina</taxon>
        <taxon>Glomeromycetes</taxon>
        <taxon>Glomerales</taxon>
        <taxon>Glomeraceae</taxon>
        <taxon>Funneliformis</taxon>
    </lineage>
</organism>
<evidence type="ECO:0000313" key="2">
    <source>
        <dbReference type="Proteomes" id="UP001153678"/>
    </source>
</evidence>
<dbReference type="AlphaFoldDB" id="A0A9W4T8M7"/>
<dbReference type="Proteomes" id="UP001153678">
    <property type="component" value="Unassembled WGS sequence"/>
</dbReference>
<accession>A0A9W4T8M7</accession>
<name>A0A9W4T8M7_9GLOM</name>
<gene>
    <name evidence="1" type="ORF">FWILDA_LOCUS17621</name>
</gene>
<comment type="caution">
    <text evidence="1">The sequence shown here is derived from an EMBL/GenBank/DDBJ whole genome shotgun (WGS) entry which is preliminary data.</text>
</comment>
<dbReference type="OrthoDB" id="3341476at2759"/>
<dbReference type="EMBL" id="CAMKVN010014405">
    <property type="protein sequence ID" value="CAI2196519.1"/>
    <property type="molecule type" value="Genomic_DNA"/>
</dbReference>
<feature type="non-terminal residue" evidence="1">
    <location>
        <position position="50"/>
    </location>
</feature>
<protein>
    <submittedName>
        <fullName evidence="1">8640_t:CDS:1</fullName>
    </submittedName>
</protein>
<keyword evidence="2" id="KW-1185">Reference proteome</keyword>
<reference evidence="1" key="1">
    <citation type="submission" date="2022-08" db="EMBL/GenBank/DDBJ databases">
        <authorList>
            <person name="Kallberg Y."/>
            <person name="Tangrot J."/>
            <person name="Rosling A."/>
        </authorList>
    </citation>
    <scope>NUCLEOTIDE SEQUENCE</scope>
    <source>
        <strain evidence="1">Wild A</strain>
    </source>
</reference>
<sequence length="50" mass="5634">AKNKTHTEKLDPKWKGPCYINDVIGNVAYKIRQLDGRLLKAPVNGSLLKK</sequence>
<evidence type="ECO:0000313" key="1">
    <source>
        <dbReference type="EMBL" id="CAI2196519.1"/>
    </source>
</evidence>
<proteinExistence type="predicted"/>